<feature type="transmembrane region" description="Helical" evidence="1">
    <location>
        <begin position="142"/>
        <end position="165"/>
    </location>
</feature>
<accession>A0ABM7W181</accession>
<name>A0ABM7W181_9ENTR</name>
<feature type="transmembrane region" description="Helical" evidence="1">
    <location>
        <begin position="98"/>
        <end position="116"/>
    </location>
</feature>
<evidence type="ECO:0000313" key="2">
    <source>
        <dbReference type="EMBL" id="BDD53305.1"/>
    </source>
</evidence>
<feature type="transmembrane region" description="Helical" evidence="1">
    <location>
        <begin position="276"/>
        <end position="299"/>
    </location>
</feature>
<dbReference type="Proteomes" id="UP001320460">
    <property type="component" value="Chromosome"/>
</dbReference>
<evidence type="ECO:0000256" key="1">
    <source>
        <dbReference type="SAM" id="Phobius"/>
    </source>
</evidence>
<feature type="transmembrane region" description="Helical" evidence="1">
    <location>
        <begin position="226"/>
        <end position="249"/>
    </location>
</feature>
<keyword evidence="1" id="KW-0812">Transmembrane</keyword>
<keyword evidence="1" id="KW-1133">Transmembrane helix</keyword>
<feature type="transmembrane region" description="Helical" evidence="1">
    <location>
        <begin position="320"/>
        <end position="347"/>
    </location>
</feature>
<protein>
    <submittedName>
        <fullName evidence="2">Membrane protein</fullName>
    </submittedName>
</protein>
<organism evidence="2 3">
    <name type="scientific">Phytobacter diazotrophicus</name>
    <dbReference type="NCBI Taxonomy" id="395631"/>
    <lineage>
        <taxon>Bacteria</taxon>
        <taxon>Pseudomonadati</taxon>
        <taxon>Pseudomonadota</taxon>
        <taxon>Gammaproteobacteria</taxon>
        <taxon>Enterobacterales</taxon>
        <taxon>Enterobacteriaceae</taxon>
        <taxon>Phytobacter</taxon>
    </lineage>
</organism>
<gene>
    <name evidence="2" type="ORF">PDTA9734_47920</name>
</gene>
<dbReference type="InterPro" id="IPR010295">
    <property type="entry name" value="DUF898"/>
</dbReference>
<keyword evidence="3" id="KW-1185">Reference proteome</keyword>
<feature type="transmembrane region" description="Helical" evidence="1">
    <location>
        <begin position="69"/>
        <end position="92"/>
    </location>
</feature>
<keyword evidence="1" id="KW-0472">Membrane</keyword>
<dbReference type="RefSeq" id="WP_172600687.1">
    <property type="nucleotide sequence ID" value="NZ_AP025334.1"/>
</dbReference>
<sequence>MNGDIRYTNNSRQTFIFHGKGLDYFLISLVNVLLSIITLGGYIPWAVVRSRRYVYENMELNGARFGYHAKGGALFISFWLMSIILFVVIYTAEMLHSLLGYIAIFLLMLIMPFFMVKSLQYNALMTTLNNVRFAFHCSMKKAWWVMMGLPTLLAILLCVVLYGIGSMMFSGYNFDSLLAKIITLALLGIVGMGVSNGYVYAKWLSLIGKGGQFGVHKFDIRVSTKYCIKACLFSLGILVPFMGLMFYLLSISNSSMAMLHTINGSEDFEPSGFPGQILLCYLLYIGGILISSAYLWQAFRNHLMNGLTLAEGRIRFTSTLTFYGVVIQLVLLVFVSGITLGLAYPWMKIRFIRYQALHTHVGGDLDDVVLTDHDEQVEKGFIALLSRGVMPIAPFI</sequence>
<reference evidence="2 3" key="1">
    <citation type="submission" date="2021-12" db="EMBL/GenBank/DDBJ databases">
        <title>Complete genome sequence of Phytobacter diazotrophicus TA9734.</title>
        <authorList>
            <person name="Kubota H."/>
            <person name="Nakayama Y."/>
            <person name="Ariyoshi T."/>
        </authorList>
    </citation>
    <scope>NUCLEOTIDE SEQUENCE [LARGE SCALE GENOMIC DNA]</scope>
    <source>
        <strain evidence="2 3">TA9734</strain>
    </source>
</reference>
<proteinExistence type="predicted"/>
<dbReference type="Pfam" id="PF05987">
    <property type="entry name" value="DUF898"/>
    <property type="match status" value="1"/>
</dbReference>
<feature type="transmembrane region" description="Helical" evidence="1">
    <location>
        <begin position="177"/>
        <end position="199"/>
    </location>
</feature>
<evidence type="ECO:0000313" key="3">
    <source>
        <dbReference type="Proteomes" id="UP001320460"/>
    </source>
</evidence>
<feature type="transmembrane region" description="Helical" evidence="1">
    <location>
        <begin position="24"/>
        <end position="48"/>
    </location>
</feature>
<dbReference type="EMBL" id="AP025334">
    <property type="protein sequence ID" value="BDD53305.1"/>
    <property type="molecule type" value="Genomic_DNA"/>
</dbReference>